<feature type="domain" description="MRB1590-like C-terminal" evidence="4">
    <location>
        <begin position="575"/>
        <end position="671"/>
    </location>
</feature>
<proteinExistence type="predicted"/>
<feature type="compositionally biased region" description="Gly residues" evidence="1">
    <location>
        <begin position="1"/>
        <end position="21"/>
    </location>
</feature>
<comment type="caution">
    <text evidence="5">The sequence shown here is derived from an EMBL/GenBank/DDBJ whole genome shotgun (WGS) entry which is preliminary data.</text>
</comment>
<evidence type="ECO:0000313" key="5">
    <source>
        <dbReference type="EMBL" id="EJK53022.1"/>
    </source>
</evidence>
<name>K0S277_THAOC</name>
<evidence type="ECO:0000256" key="1">
    <source>
        <dbReference type="SAM" id="MobiDB-lite"/>
    </source>
</evidence>
<feature type="domain" description="ATPase of the ABC class C-terminal" evidence="2">
    <location>
        <begin position="258"/>
        <end position="550"/>
    </location>
</feature>
<dbReference type="Pfam" id="PF21117">
    <property type="entry name" value="MRB1590_C"/>
    <property type="match status" value="1"/>
</dbReference>
<evidence type="ECO:0008006" key="7">
    <source>
        <dbReference type="Google" id="ProtNLM"/>
    </source>
</evidence>
<evidence type="ECO:0000259" key="3">
    <source>
        <dbReference type="Pfam" id="PF20446"/>
    </source>
</evidence>
<evidence type="ECO:0000313" key="6">
    <source>
        <dbReference type="Proteomes" id="UP000266841"/>
    </source>
</evidence>
<feature type="region of interest" description="Disordered" evidence="1">
    <location>
        <begin position="291"/>
        <end position="331"/>
    </location>
</feature>
<gene>
    <name evidence="5" type="ORF">THAOC_27607</name>
</gene>
<feature type="compositionally biased region" description="Gly residues" evidence="1">
    <location>
        <begin position="318"/>
        <end position="328"/>
    </location>
</feature>
<dbReference type="InterPro" id="IPR046834">
    <property type="entry name" value="ABC_ATPase_C"/>
</dbReference>
<dbReference type="InterPro" id="IPR049069">
    <property type="entry name" value="MRB1590-like_C"/>
</dbReference>
<feature type="domain" description="ATPase of the ABC class N-terminal" evidence="3">
    <location>
        <begin position="79"/>
        <end position="252"/>
    </location>
</feature>
<dbReference type="PANTHER" id="PTHR38149:SF1">
    <property type="entry name" value="ATPASE"/>
    <property type="match status" value="1"/>
</dbReference>
<dbReference type="EMBL" id="AGNL01038675">
    <property type="protein sequence ID" value="EJK53022.1"/>
    <property type="molecule type" value="Genomic_DNA"/>
</dbReference>
<reference evidence="5 6" key="1">
    <citation type="journal article" date="2012" name="Genome Biol.">
        <title>Genome and low-iron response of an oceanic diatom adapted to chronic iron limitation.</title>
        <authorList>
            <person name="Lommer M."/>
            <person name="Specht M."/>
            <person name="Roy A.S."/>
            <person name="Kraemer L."/>
            <person name="Andreson R."/>
            <person name="Gutowska M.A."/>
            <person name="Wolf J."/>
            <person name="Bergner S.V."/>
            <person name="Schilhabel M.B."/>
            <person name="Klostermeier U.C."/>
            <person name="Beiko R.G."/>
            <person name="Rosenstiel P."/>
            <person name="Hippler M."/>
            <person name="Laroche J."/>
        </authorList>
    </citation>
    <scope>NUCLEOTIDE SEQUENCE [LARGE SCALE GENOMIC DNA]</scope>
    <source>
        <strain evidence="5 6">CCMP1005</strain>
    </source>
</reference>
<feature type="compositionally biased region" description="Gly residues" evidence="1">
    <location>
        <begin position="36"/>
        <end position="45"/>
    </location>
</feature>
<dbReference type="SUPFAM" id="SSF52540">
    <property type="entry name" value="P-loop containing nucleoside triphosphate hydrolases"/>
    <property type="match status" value="1"/>
</dbReference>
<protein>
    <recommendedName>
        <fullName evidence="7">ABC transporter domain-containing protein</fullName>
    </recommendedName>
</protein>
<dbReference type="Pfam" id="PF20446">
    <property type="entry name" value="ABC_N"/>
    <property type="match status" value="1"/>
</dbReference>
<evidence type="ECO:0000259" key="2">
    <source>
        <dbReference type="Pfam" id="PF09818"/>
    </source>
</evidence>
<dbReference type="AlphaFoldDB" id="K0S277"/>
<organism evidence="5 6">
    <name type="scientific">Thalassiosira oceanica</name>
    <name type="common">Marine diatom</name>
    <dbReference type="NCBI Taxonomy" id="159749"/>
    <lineage>
        <taxon>Eukaryota</taxon>
        <taxon>Sar</taxon>
        <taxon>Stramenopiles</taxon>
        <taxon>Ochrophyta</taxon>
        <taxon>Bacillariophyta</taxon>
        <taxon>Coscinodiscophyceae</taxon>
        <taxon>Thalassiosirophycidae</taxon>
        <taxon>Thalassiosirales</taxon>
        <taxon>Thalassiosiraceae</taxon>
        <taxon>Thalassiosira</taxon>
    </lineage>
</organism>
<dbReference type="InterPro" id="IPR046833">
    <property type="entry name" value="ABC_N"/>
</dbReference>
<evidence type="ECO:0000259" key="4">
    <source>
        <dbReference type="Pfam" id="PF21117"/>
    </source>
</evidence>
<dbReference type="InterPro" id="IPR027417">
    <property type="entry name" value="P-loop_NTPase"/>
</dbReference>
<keyword evidence="6" id="KW-1185">Reference proteome</keyword>
<dbReference type="Pfam" id="PF09818">
    <property type="entry name" value="ABC_ATPase"/>
    <property type="match status" value="1"/>
</dbReference>
<dbReference type="Proteomes" id="UP000266841">
    <property type="component" value="Unassembled WGS sequence"/>
</dbReference>
<accession>K0S277</accession>
<sequence>MSSTGGRGRSSGTYRGGGGRGRSYRGGRGRGRGRGRGLGGGPYGGRGEHSAGENGDATPQAGFDPNVPKSGGDNGGSHDELVDLLRRLDGKSYPAYHDIESSTRGWANDDDGYTLYVARAQSDPFAKPTRCRVIVKGDTAKFPTVSYQNRIRTVALSDFLNRMFYDCCRTMGADVGYAKGGGWGGPKGGDIDIAKPTQHVVEQSAVRVLQNGDVCAQFTVNLPARGRSIQGLKAVEIFGRTLPELVRKALVYTSLDAQVVTRHVLNVEDQEWVRSCLEMQGLVAFVPDGATLPRKSGADDTPMEDGGGESSESDNGGAQSGGGGGGGSRLVHFQSPESLRVSFDLPNMGKTLSGIGIQKGVTLITGGGFHGKSTVLAALQVGMYNKVPGDGREFCVCSASAVKIRSEDGRNVSEVNISPFIANLPFGKNTEHFTTADASGSTSQAANIMEALEMGAKTLLIDEDTCATNFMIRDDKMMRLVHKDKEPITPFLYKIKTLAKQGISVVLVVGSCGDFFDVADTVILMDSYACRDVTEEAKKIVTEAANPGLQAASTAGFGTVSPRCPVGSAFKPNGKVVVRSKTSVSYGNVELDLSGVEQLVSKEQTNAITLALQRLALLSPGSKMTIFQVLTQLNALFDQQGLDTIAPGHFDGSLARPRTFELAAAVNRLRAKGAFVQL</sequence>
<dbReference type="eggNOG" id="ENOG502QT9W">
    <property type="taxonomic scope" value="Eukaryota"/>
</dbReference>
<dbReference type="PANTHER" id="PTHR38149">
    <property type="entry name" value="ATPASE"/>
    <property type="match status" value="1"/>
</dbReference>
<dbReference type="OMA" id="IRDRRMQ"/>
<feature type="region of interest" description="Disordered" evidence="1">
    <location>
        <begin position="1"/>
        <end position="79"/>
    </location>
</feature>
<feature type="compositionally biased region" description="Basic residues" evidence="1">
    <location>
        <begin position="22"/>
        <end position="35"/>
    </location>
</feature>
<dbReference type="OrthoDB" id="38274at2759"/>
<dbReference type="InterPro" id="IPR019195">
    <property type="entry name" value="ABC_ATPase_put"/>
</dbReference>